<evidence type="ECO:0000256" key="3">
    <source>
        <dbReference type="ARBA" id="ARBA00023163"/>
    </source>
</evidence>
<dbReference type="InterPro" id="IPR018490">
    <property type="entry name" value="cNMP-bd_dom_sf"/>
</dbReference>
<dbReference type="PANTHER" id="PTHR24567">
    <property type="entry name" value="CRP FAMILY TRANSCRIPTIONAL REGULATORY PROTEIN"/>
    <property type="match status" value="1"/>
</dbReference>
<evidence type="ECO:0000256" key="1">
    <source>
        <dbReference type="ARBA" id="ARBA00023015"/>
    </source>
</evidence>
<dbReference type="SMART" id="SM00100">
    <property type="entry name" value="cNMP"/>
    <property type="match status" value="1"/>
</dbReference>
<dbReference type="EMBL" id="VLLL01000005">
    <property type="protein sequence ID" value="TWJ14953.1"/>
    <property type="molecule type" value="Genomic_DNA"/>
</dbReference>
<keyword evidence="1" id="KW-0805">Transcription regulation</keyword>
<dbReference type="InterPro" id="IPR036390">
    <property type="entry name" value="WH_DNA-bd_sf"/>
</dbReference>
<evidence type="ECO:0000313" key="7">
    <source>
        <dbReference type="Proteomes" id="UP000321617"/>
    </source>
</evidence>
<dbReference type="PANTHER" id="PTHR24567:SF68">
    <property type="entry name" value="DNA-BINDING TRANSCRIPTIONAL DUAL REGULATOR CRP"/>
    <property type="match status" value="1"/>
</dbReference>
<dbReference type="InterPro" id="IPR036388">
    <property type="entry name" value="WH-like_DNA-bd_sf"/>
</dbReference>
<evidence type="ECO:0000256" key="2">
    <source>
        <dbReference type="ARBA" id="ARBA00023125"/>
    </source>
</evidence>
<dbReference type="InterPro" id="IPR000595">
    <property type="entry name" value="cNMP-bd_dom"/>
</dbReference>
<dbReference type="SUPFAM" id="SSF51206">
    <property type="entry name" value="cAMP-binding domain-like"/>
    <property type="match status" value="1"/>
</dbReference>
<dbReference type="PROSITE" id="PS51063">
    <property type="entry name" value="HTH_CRP_2"/>
    <property type="match status" value="1"/>
</dbReference>
<evidence type="ECO:0000259" key="4">
    <source>
        <dbReference type="PROSITE" id="PS50042"/>
    </source>
</evidence>
<dbReference type="Gene3D" id="1.10.10.10">
    <property type="entry name" value="Winged helix-like DNA-binding domain superfamily/Winged helix DNA-binding domain"/>
    <property type="match status" value="1"/>
</dbReference>
<dbReference type="RefSeq" id="WP_147132833.1">
    <property type="nucleotide sequence ID" value="NZ_BAABIJ010000001.1"/>
</dbReference>
<accession>A0A562VAS4</accession>
<dbReference type="AlphaFoldDB" id="A0A562VAS4"/>
<gene>
    <name evidence="6" type="ORF">LX16_0648</name>
</gene>
<dbReference type="Gene3D" id="2.60.120.10">
    <property type="entry name" value="Jelly Rolls"/>
    <property type="match status" value="1"/>
</dbReference>
<dbReference type="InterPro" id="IPR050397">
    <property type="entry name" value="Env_Response_Regulators"/>
</dbReference>
<name>A0A562VAS4_9ACTN</name>
<dbReference type="InterPro" id="IPR014710">
    <property type="entry name" value="RmlC-like_jellyroll"/>
</dbReference>
<sequence length="232" mass="25464">MKDVTARSILRPEDEVALEQVSHLIGYPANTVLIRQGDDSDFVLYLRQGFVKAVRPDPSQTTPERAVPRIVGLTGPRGVVGEMAVITEAKRTADIVAVTDVEALYIPGSVWLEFLDQNPRVVLSLYRNAERQRAALTDRRVESALSTDQRIAKALLELKASGMGVDDSGGLRFQNIGQLDIAGLAGMSRESVAQSLKRFKARQIVETGRRLLIIRDLDAVQNIAALEMRSSA</sequence>
<proteinExistence type="predicted"/>
<feature type="domain" description="Cyclic nucleotide-binding" evidence="4">
    <location>
        <begin position="27"/>
        <end position="132"/>
    </location>
</feature>
<dbReference type="Pfam" id="PF00027">
    <property type="entry name" value="cNMP_binding"/>
    <property type="match status" value="1"/>
</dbReference>
<keyword evidence="7" id="KW-1185">Reference proteome</keyword>
<dbReference type="SMART" id="SM00419">
    <property type="entry name" value="HTH_CRP"/>
    <property type="match status" value="1"/>
</dbReference>
<dbReference type="GO" id="GO:0003677">
    <property type="term" value="F:DNA binding"/>
    <property type="evidence" value="ECO:0007669"/>
    <property type="project" value="UniProtKB-KW"/>
</dbReference>
<organism evidence="6 7">
    <name type="scientific">Stackebrandtia albiflava</name>
    <dbReference type="NCBI Taxonomy" id="406432"/>
    <lineage>
        <taxon>Bacteria</taxon>
        <taxon>Bacillati</taxon>
        <taxon>Actinomycetota</taxon>
        <taxon>Actinomycetes</taxon>
        <taxon>Glycomycetales</taxon>
        <taxon>Glycomycetaceae</taxon>
        <taxon>Stackebrandtia</taxon>
    </lineage>
</organism>
<dbReference type="CDD" id="cd00038">
    <property type="entry name" value="CAP_ED"/>
    <property type="match status" value="1"/>
</dbReference>
<dbReference type="OrthoDB" id="41390at2"/>
<dbReference type="InterPro" id="IPR012318">
    <property type="entry name" value="HTH_CRP"/>
</dbReference>
<comment type="caution">
    <text evidence="6">The sequence shown here is derived from an EMBL/GenBank/DDBJ whole genome shotgun (WGS) entry which is preliminary data.</text>
</comment>
<dbReference type="Pfam" id="PF13545">
    <property type="entry name" value="HTH_Crp_2"/>
    <property type="match status" value="1"/>
</dbReference>
<protein>
    <submittedName>
        <fullName evidence="6">CRP-like cAMP-binding protein</fullName>
    </submittedName>
</protein>
<evidence type="ECO:0000313" key="6">
    <source>
        <dbReference type="EMBL" id="TWJ14953.1"/>
    </source>
</evidence>
<dbReference type="GO" id="GO:0003700">
    <property type="term" value="F:DNA-binding transcription factor activity"/>
    <property type="evidence" value="ECO:0007669"/>
    <property type="project" value="TreeGrafter"/>
</dbReference>
<reference evidence="6 7" key="1">
    <citation type="journal article" date="2013" name="Stand. Genomic Sci.">
        <title>Genomic Encyclopedia of Type Strains, Phase I: The one thousand microbial genomes (KMG-I) project.</title>
        <authorList>
            <person name="Kyrpides N.C."/>
            <person name="Woyke T."/>
            <person name="Eisen J.A."/>
            <person name="Garrity G."/>
            <person name="Lilburn T.G."/>
            <person name="Beck B.J."/>
            <person name="Whitman W.B."/>
            <person name="Hugenholtz P."/>
            <person name="Klenk H.P."/>
        </authorList>
    </citation>
    <scope>NUCLEOTIDE SEQUENCE [LARGE SCALE GENOMIC DNA]</scope>
    <source>
        <strain evidence="6 7">DSM 45044</strain>
    </source>
</reference>
<evidence type="ECO:0000259" key="5">
    <source>
        <dbReference type="PROSITE" id="PS51063"/>
    </source>
</evidence>
<dbReference type="GO" id="GO:0005829">
    <property type="term" value="C:cytosol"/>
    <property type="evidence" value="ECO:0007669"/>
    <property type="project" value="TreeGrafter"/>
</dbReference>
<dbReference type="PROSITE" id="PS50042">
    <property type="entry name" value="CNMP_BINDING_3"/>
    <property type="match status" value="1"/>
</dbReference>
<feature type="domain" description="HTH crp-type" evidence="5">
    <location>
        <begin position="145"/>
        <end position="218"/>
    </location>
</feature>
<dbReference type="SUPFAM" id="SSF46785">
    <property type="entry name" value="Winged helix' DNA-binding domain"/>
    <property type="match status" value="1"/>
</dbReference>
<keyword evidence="2" id="KW-0238">DNA-binding</keyword>
<keyword evidence="3" id="KW-0804">Transcription</keyword>
<dbReference type="Proteomes" id="UP000321617">
    <property type="component" value="Unassembled WGS sequence"/>
</dbReference>